<dbReference type="VEuPathDB" id="FungiDB:UMAG_01391"/>
<evidence type="ECO:0000256" key="4">
    <source>
        <dbReference type="ARBA" id="ARBA00022912"/>
    </source>
</evidence>
<keyword evidence="3 5" id="KW-0378">Hydrolase</keyword>
<dbReference type="GO" id="GO:0046872">
    <property type="term" value="F:metal ion binding"/>
    <property type="evidence" value="ECO:0007669"/>
    <property type="project" value="UniProtKB-KW"/>
</dbReference>
<dbReference type="PROSITE" id="PS51746">
    <property type="entry name" value="PPM_2"/>
    <property type="match status" value="1"/>
</dbReference>
<dbReference type="InterPro" id="IPR001932">
    <property type="entry name" value="PPM-type_phosphatase-like_dom"/>
</dbReference>
<dbReference type="OrthoDB" id="10264738at2759"/>
<evidence type="ECO:0000256" key="6">
    <source>
        <dbReference type="SAM" id="MobiDB-lite"/>
    </source>
</evidence>
<gene>
    <name evidence="8" type="ORF">UMAG_01391</name>
</gene>
<dbReference type="InParanoid" id="A0A0D1E7N1"/>
<feature type="compositionally biased region" description="Basic and acidic residues" evidence="6">
    <location>
        <begin position="211"/>
        <end position="222"/>
    </location>
</feature>
<dbReference type="GO" id="GO:0004722">
    <property type="term" value="F:protein serine/threonine phosphatase activity"/>
    <property type="evidence" value="ECO:0000318"/>
    <property type="project" value="GO_Central"/>
</dbReference>
<dbReference type="EMBL" id="CM003141">
    <property type="protein sequence ID" value="KIS71496.1"/>
    <property type="molecule type" value="Genomic_DNA"/>
</dbReference>
<dbReference type="SMART" id="SM00332">
    <property type="entry name" value="PP2Cc"/>
    <property type="match status" value="1"/>
</dbReference>
<dbReference type="OMA" id="MCEESDG"/>
<dbReference type="eggNOG" id="KOG0698">
    <property type="taxonomic scope" value="Eukaryota"/>
</dbReference>
<dbReference type="GO" id="GO:0043409">
    <property type="term" value="P:negative regulation of MAPK cascade"/>
    <property type="evidence" value="ECO:0000318"/>
    <property type="project" value="GO_Central"/>
</dbReference>
<dbReference type="InterPro" id="IPR000222">
    <property type="entry name" value="PP2C_BS"/>
</dbReference>
<dbReference type="FunCoup" id="A0A0D1E7N1">
    <property type="interactions" value="43"/>
</dbReference>
<keyword evidence="2" id="KW-0479">Metal-binding</keyword>
<dbReference type="PANTHER" id="PTHR13832">
    <property type="entry name" value="PROTEIN PHOSPHATASE 2C"/>
    <property type="match status" value="1"/>
</dbReference>
<dbReference type="InterPro" id="IPR036457">
    <property type="entry name" value="PPM-type-like_dom_sf"/>
</dbReference>
<evidence type="ECO:0000313" key="8">
    <source>
        <dbReference type="EMBL" id="KIS71496.1"/>
    </source>
</evidence>
<keyword evidence="9" id="KW-1185">Reference proteome</keyword>
<feature type="compositionally biased region" description="Basic and acidic residues" evidence="6">
    <location>
        <begin position="1"/>
        <end position="10"/>
    </location>
</feature>
<reference evidence="8 9" key="1">
    <citation type="journal article" date="2006" name="Nature">
        <title>Insights from the genome of the biotrophic fungal plant pathogen Ustilago maydis.</title>
        <authorList>
            <person name="Kamper J."/>
            <person name="Kahmann R."/>
            <person name="Bolker M."/>
            <person name="Ma L.J."/>
            <person name="Brefort T."/>
            <person name="Saville B.J."/>
            <person name="Banuett F."/>
            <person name="Kronstad J.W."/>
            <person name="Gold S.E."/>
            <person name="Muller O."/>
            <person name="Perlin M.H."/>
            <person name="Wosten H.A."/>
            <person name="de Vries R."/>
            <person name="Ruiz-Herrera J."/>
            <person name="Reynaga-Pena C.G."/>
            <person name="Snetselaar K."/>
            <person name="McCann M."/>
            <person name="Perez-Martin J."/>
            <person name="Feldbrugge M."/>
            <person name="Basse C.W."/>
            <person name="Steinberg G."/>
            <person name="Ibeas J.I."/>
            <person name="Holloman W."/>
            <person name="Guzman P."/>
            <person name="Farman M."/>
            <person name="Stajich J.E."/>
            <person name="Sentandreu R."/>
            <person name="Gonzalez-Prieto J.M."/>
            <person name="Kennell J.C."/>
            <person name="Molina L."/>
            <person name="Schirawski J."/>
            <person name="Mendoza-Mendoza A."/>
            <person name="Greilinger D."/>
            <person name="Munch K."/>
            <person name="Rossel N."/>
            <person name="Scherer M."/>
            <person name="Vranes M."/>
            <person name="Ladendorf O."/>
            <person name="Vincon V."/>
            <person name="Fuchs U."/>
            <person name="Sandrock B."/>
            <person name="Meng S."/>
            <person name="Ho E.C."/>
            <person name="Cahill M.J."/>
            <person name="Boyce K.J."/>
            <person name="Klose J."/>
            <person name="Klosterman S.J."/>
            <person name="Deelstra H.J."/>
            <person name="Ortiz-Castellanos L."/>
            <person name="Li W."/>
            <person name="Sanchez-Alonso P."/>
            <person name="Schreier P.H."/>
            <person name="Hauser-Hahn I."/>
            <person name="Vaupel M."/>
            <person name="Koopmann E."/>
            <person name="Friedrich G."/>
            <person name="Voss H."/>
            <person name="Schluter T."/>
            <person name="Margolis J."/>
            <person name="Platt D."/>
            <person name="Swimmer C."/>
            <person name="Gnirke A."/>
            <person name="Chen F."/>
            <person name="Vysotskaia V."/>
            <person name="Mannhaupt G."/>
            <person name="Guldener U."/>
            <person name="Munsterkotter M."/>
            <person name="Haase D."/>
            <person name="Oesterheld M."/>
            <person name="Mewes H.W."/>
            <person name="Mauceli E.W."/>
            <person name="DeCaprio D."/>
            <person name="Wade C.M."/>
            <person name="Butler J."/>
            <person name="Young S."/>
            <person name="Jaffe D.B."/>
            <person name="Calvo S."/>
            <person name="Nusbaum C."/>
            <person name="Galagan J."/>
            <person name="Birren B.W."/>
        </authorList>
    </citation>
    <scope>NUCLEOTIDE SEQUENCE [LARGE SCALE GENOMIC DNA]</scope>
    <source>
        <strain evidence="9">DSM 14603 / FGSC 9021 / UM521</strain>
    </source>
</reference>
<dbReference type="GO" id="GO:0005737">
    <property type="term" value="C:cytoplasm"/>
    <property type="evidence" value="ECO:0000318"/>
    <property type="project" value="GO_Central"/>
</dbReference>
<feature type="region of interest" description="Disordered" evidence="6">
    <location>
        <begin position="1"/>
        <end position="48"/>
    </location>
</feature>
<dbReference type="GO" id="GO:0005634">
    <property type="term" value="C:nucleus"/>
    <property type="evidence" value="ECO:0000318"/>
    <property type="project" value="GO_Central"/>
</dbReference>
<dbReference type="Gene3D" id="3.60.40.10">
    <property type="entry name" value="PPM-type phosphatase domain"/>
    <property type="match status" value="1"/>
</dbReference>
<dbReference type="GeneID" id="23562432"/>
<keyword evidence="4 5" id="KW-0904">Protein phosphatase</keyword>
<feature type="compositionally biased region" description="Basic and acidic residues" evidence="6">
    <location>
        <begin position="184"/>
        <end position="201"/>
    </location>
</feature>
<dbReference type="STRING" id="237631.A0A0D1E7N1"/>
<evidence type="ECO:0000313" key="9">
    <source>
        <dbReference type="Proteomes" id="UP000000561"/>
    </source>
</evidence>
<dbReference type="AlphaFoldDB" id="A0A0D1E7N1"/>
<comment type="similarity">
    <text evidence="1 5">Belongs to the PP2C family.</text>
</comment>
<dbReference type="Proteomes" id="UP000000561">
    <property type="component" value="Chromosome 2"/>
</dbReference>
<dbReference type="GO" id="GO:0007165">
    <property type="term" value="P:signal transduction"/>
    <property type="evidence" value="ECO:0000318"/>
    <property type="project" value="GO_Central"/>
</dbReference>
<dbReference type="InterPro" id="IPR015655">
    <property type="entry name" value="PP2C"/>
</dbReference>
<evidence type="ECO:0000256" key="3">
    <source>
        <dbReference type="ARBA" id="ARBA00022801"/>
    </source>
</evidence>
<evidence type="ECO:0000256" key="5">
    <source>
        <dbReference type="RuleBase" id="RU003465"/>
    </source>
</evidence>
<dbReference type="KEGG" id="uma:UMAG_01391"/>
<dbReference type="PROSITE" id="PS01032">
    <property type="entry name" value="PPM_1"/>
    <property type="match status" value="1"/>
</dbReference>
<evidence type="ECO:0000259" key="7">
    <source>
        <dbReference type="PROSITE" id="PS51746"/>
    </source>
</evidence>
<feature type="domain" description="PPM-type phosphatase" evidence="7">
    <location>
        <begin position="58"/>
        <end position="370"/>
    </location>
</feature>
<sequence length="374" mass="40026">MSAREKRSGDAESTPVTVADGVHTHGVLNQHPNASPSAVAGEVANGSSAGSKADLSFRVGISEDSNKRWRRAMEDAHAFVYDFAGVHGQGFFGIFDGHAGKDAAEWCGQNFHKSLLKTLELNPDKPVPDSLNLTFHSVDRELANLASQQGSSSGCTAAIAFLRLEDESGQPLKVGGRASTGPDGHAHEEATRPEHSSERTSGDGLWGKLSKRFDSSDPKNERNSSPSSRRVLYTANVGDARAVLCRGGKAIRLTYDHKGSDAQEAKRITDAGGFVMNARVNGVLAVTRSLGDSAMKEFVVGSPYTTETVLGNEDSFLIIACDGLWDVIEDQEAVDLVRDVQDPQVASQELLKHALNEFSTDNTSVMVVRFASPS</sequence>
<dbReference type="SUPFAM" id="SSF81606">
    <property type="entry name" value="PP2C-like"/>
    <property type="match status" value="1"/>
</dbReference>
<dbReference type="RefSeq" id="XP_011387276.1">
    <property type="nucleotide sequence ID" value="XM_011388974.1"/>
</dbReference>
<accession>A0A0D1E7N1</accession>
<organism evidence="8 9">
    <name type="scientific">Mycosarcoma maydis</name>
    <name type="common">Corn smut fungus</name>
    <name type="synonym">Ustilago maydis</name>
    <dbReference type="NCBI Taxonomy" id="5270"/>
    <lineage>
        <taxon>Eukaryota</taxon>
        <taxon>Fungi</taxon>
        <taxon>Dikarya</taxon>
        <taxon>Basidiomycota</taxon>
        <taxon>Ustilaginomycotina</taxon>
        <taxon>Ustilaginomycetes</taxon>
        <taxon>Ustilaginales</taxon>
        <taxon>Ustilaginaceae</taxon>
        <taxon>Mycosarcoma</taxon>
    </lineage>
</organism>
<dbReference type="Pfam" id="PF00481">
    <property type="entry name" value="PP2C"/>
    <property type="match status" value="2"/>
</dbReference>
<proteinExistence type="inferred from homology"/>
<feature type="region of interest" description="Disordered" evidence="6">
    <location>
        <begin position="170"/>
        <end position="230"/>
    </location>
</feature>
<evidence type="ECO:0000256" key="1">
    <source>
        <dbReference type="ARBA" id="ARBA00006702"/>
    </source>
</evidence>
<dbReference type="CDD" id="cd00143">
    <property type="entry name" value="PP2Cc"/>
    <property type="match status" value="1"/>
</dbReference>
<name>A0A0D1E7N1_MYCMD</name>
<protein>
    <recommendedName>
        <fullName evidence="7">PPM-type phosphatase domain-containing protein</fullName>
    </recommendedName>
</protein>
<evidence type="ECO:0000256" key="2">
    <source>
        <dbReference type="ARBA" id="ARBA00022723"/>
    </source>
</evidence>
<dbReference type="PANTHER" id="PTHR13832:SF837">
    <property type="entry name" value="PROTEIN PHOSPHATASE 2C-LIKE DOMAIN-CONTAINING PROTEIN 1"/>
    <property type="match status" value="1"/>
</dbReference>